<keyword evidence="3" id="KW-1185">Reference proteome</keyword>
<feature type="domain" description="Dienelactone hydrolase" evidence="1">
    <location>
        <begin position="70"/>
        <end position="184"/>
    </location>
</feature>
<dbReference type="SUPFAM" id="SSF53474">
    <property type="entry name" value="alpha/beta-Hydrolases"/>
    <property type="match status" value="1"/>
</dbReference>
<dbReference type="PANTHER" id="PTHR47751:SF1">
    <property type="entry name" value="SUPERFAMILY HYDROLASE, PUTATIVE (AFU_ORTHOLOGUE AFUA_2G16580)-RELATED"/>
    <property type="match status" value="1"/>
</dbReference>
<proteinExistence type="predicted"/>
<evidence type="ECO:0000259" key="1">
    <source>
        <dbReference type="Pfam" id="PF01738"/>
    </source>
</evidence>
<dbReference type="Pfam" id="PF01738">
    <property type="entry name" value="DLH"/>
    <property type="match status" value="1"/>
</dbReference>
<organism evidence="2 3">
    <name type="scientific">Dechloromonas denitrificans</name>
    <dbReference type="NCBI Taxonomy" id="281362"/>
    <lineage>
        <taxon>Bacteria</taxon>
        <taxon>Pseudomonadati</taxon>
        <taxon>Pseudomonadota</taxon>
        <taxon>Betaproteobacteria</taxon>
        <taxon>Rhodocyclales</taxon>
        <taxon>Azonexaceae</taxon>
        <taxon>Dechloromonas</taxon>
    </lineage>
</organism>
<evidence type="ECO:0000313" key="3">
    <source>
        <dbReference type="Proteomes" id="UP000070186"/>
    </source>
</evidence>
<comment type="caution">
    <text evidence="2">The sequence shown here is derived from an EMBL/GenBank/DDBJ whole genome shotgun (WGS) entry which is preliminary data.</text>
</comment>
<sequence length="352" mass="37112">MNDNSSNQVPADIGRRQAIFGGSALAASLLIPKVASAAGDSKLRTTATGIRVLTVSFKNNNIDMAGNLYLPKSFSEGSKYPAIVSVHPGGGVKEQTAGLYAQKLAEQGFVTLAFDASHQGASGGMPRLLDDPMRRVADIYSAVDYLTTLGYVDANRIGALGICAGSGTAVKAASLERRIKAVATVSAVDVGAAVRKGWDGKATKEEQLALLDSVAKQRTAEAAGTAPLYVNYVPKVGDKTAPRDLQEAADYYLTPRGQHPNSSNKMLITSLSAMVAFTGFDRVDLLTQPLMIVAGSEAGSLWHSQELHAKASGPKELYVIDGAAHMDLYDGPGADTAMTKLTPFFKQTLYLN</sequence>
<evidence type="ECO:0000313" key="2">
    <source>
        <dbReference type="EMBL" id="KXB32507.1"/>
    </source>
</evidence>
<gene>
    <name evidence="2" type="ORF">AT959_02140</name>
</gene>
<reference evidence="2 3" key="1">
    <citation type="submission" date="2015-12" db="EMBL/GenBank/DDBJ databases">
        <title>Nitrous oxide reduction kinetics distinguish bacteria harboring typical versus atypical NosZ.</title>
        <authorList>
            <person name="Yoon S."/>
            <person name="Nissen S."/>
            <person name="Park D."/>
            <person name="Sanford R.A."/>
            <person name="Loeffler F.E."/>
        </authorList>
    </citation>
    <scope>NUCLEOTIDE SEQUENCE [LARGE SCALE GENOMIC DNA]</scope>
    <source>
        <strain evidence="2 3">ATCC BAA-841</strain>
    </source>
</reference>
<dbReference type="InterPro" id="IPR029058">
    <property type="entry name" value="AB_hydrolase_fold"/>
</dbReference>
<dbReference type="STRING" id="281362.AT959_02140"/>
<dbReference type="InterPro" id="IPR002925">
    <property type="entry name" value="Dienelactn_hydro"/>
</dbReference>
<dbReference type="EMBL" id="LODL01000005">
    <property type="protein sequence ID" value="KXB32507.1"/>
    <property type="molecule type" value="Genomic_DNA"/>
</dbReference>
<dbReference type="InterPro" id="IPR051411">
    <property type="entry name" value="Polyketide_trans_af380"/>
</dbReference>
<dbReference type="AlphaFoldDB" id="A0A133XNK3"/>
<dbReference type="Gene3D" id="1.10.10.800">
    <property type="match status" value="1"/>
</dbReference>
<dbReference type="Gene3D" id="3.40.50.1820">
    <property type="entry name" value="alpha/beta hydrolase"/>
    <property type="match status" value="1"/>
</dbReference>
<dbReference type="PANTHER" id="PTHR47751">
    <property type="entry name" value="SUPERFAMILY HYDROLASE, PUTATIVE (AFU_ORTHOLOGUE AFUA_2G16580)-RELATED"/>
    <property type="match status" value="1"/>
</dbReference>
<dbReference type="GO" id="GO:0016787">
    <property type="term" value="F:hydrolase activity"/>
    <property type="evidence" value="ECO:0007669"/>
    <property type="project" value="InterPro"/>
</dbReference>
<accession>A0A133XNK3</accession>
<protein>
    <recommendedName>
        <fullName evidence="1">Dienelactone hydrolase domain-containing protein</fullName>
    </recommendedName>
</protein>
<dbReference type="PROSITE" id="PS51318">
    <property type="entry name" value="TAT"/>
    <property type="match status" value="1"/>
</dbReference>
<name>A0A133XNK3_9RHOO</name>
<dbReference type="RefSeq" id="WP_066880066.1">
    <property type="nucleotide sequence ID" value="NZ_LODL01000005.1"/>
</dbReference>
<dbReference type="Proteomes" id="UP000070186">
    <property type="component" value="Unassembled WGS sequence"/>
</dbReference>
<dbReference type="InterPro" id="IPR006311">
    <property type="entry name" value="TAT_signal"/>
</dbReference>